<dbReference type="InterPro" id="IPR028606">
    <property type="entry name" value="Clp1"/>
</dbReference>
<dbReference type="GO" id="GO:0031124">
    <property type="term" value="P:mRNA 3'-end processing"/>
    <property type="evidence" value="ECO:0007669"/>
    <property type="project" value="UniProtKB-UniRule"/>
</dbReference>
<dbReference type="FunFam" id="2.60.120.1030:FF:000001">
    <property type="entry name" value="Protein CLP1 homolog 5"/>
    <property type="match status" value="1"/>
</dbReference>
<comment type="caution">
    <text evidence="12">The sequence shown here is derived from an EMBL/GenBank/DDBJ whole genome shotgun (WGS) entry which is preliminary data.</text>
</comment>
<dbReference type="GO" id="GO:0006388">
    <property type="term" value="P:tRNA splicing, via endonucleolytic cleavage and ligation"/>
    <property type="evidence" value="ECO:0007669"/>
    <property type="project" value="TreeGrafter"/>
</dbReference>
<protein>
    <recommendedName>
        <fullName evidence="3">Polynucleotide 5'-hydroxyl-kinase GRC3</fullName>
    </recommendedName>
    <alternativeName>
        <fullName evidence="2">Polynucleotide 5'-hydroxyl-kinase grc3</fullName>
    </alternativeName>
</protein>
<keyword evidence="5 8" id="KW-0547">Nucleotide-binding</keyword>
<dbReference type="InterPro" id="IPR032324">
    <property type="entry name" value="Clp1_N"/>
</dbReference>
<evidence type="ECO:0000256" key="5">
    <source>
        <dbReference type="ARBA" id="ARBA00022741"/>
    </source>
</evidence>
<dbReference type="Pfam" id="PF06807">
    <property type="entry name" value="Clp1"/>
    <property type="match status" value="1"/>
</dbReference>
<dbReference type="InterPro" id="IPR027417">
    <property type="entry name" value="P-loop_NTPase"/>
</dbReference>
<dbReference type="InterPro" id="IPR032319">
    <property type="entry name" value="CLP1_P"/>
</dbReference>
<comment type="similarity">
    <text evidence="8">Belongs to the Clp1 family. Clp1 subfamily.</text>
</comment>
<evidence type="ECO:0000259" key="11">
    <source>
        <dbReference type="Pfam" id="PF16575"/>
    </source>
</evidence>
<sequence>MQDKEDLEPTREVTLGPDHEFRFEVEFNTKVSIKLQKGTAEIFGTELAVGVTYTFSGRKAAVYTWHGCTLEVKGQFLVEYTANETPMTSYLNTHLALEQIRQNAKQNQDLGPRVLVIGPHDVGKTSLCKILVSYSLRQGGSPIYVSLDTTEGSITMPGTVTATCISNIIDVEEGFGSSATTAASMGSSTMPLAYYYGFESPAENVKLYKLVTSQLSEAIRSRMAVDEECRNSGFIIDTAGLIDNVGYDIIQHIIQDFNGNNISSSYHTHILTFFKKKKKKVNVLIVLGHERLYSDMNRIYGSSQKVSVVKLSKSGGVVERDRQFKIRLQRTKIHEYFYGTPKCELSPYSMLVNHDDIKIWRVGDVIAPSSALPLGMDSSSNETQLVKVDNYDMCLHSILAIINIDQTESENRILENNVAGFIYVSDVDEEKRKVTILSPSPGRLPKKHLLMGSFKWMET</sequence>
<evidence type="ECO:0000259" key="10">
    <source>
        <dbReference type="Pfam" id="PF16573"/>
    </source>
</evidence>
<dbReference type="HAMAP" id="MF_03035">
    <property type="entry name" value="Clp1"/>
    <property type="match status" value="1"/>
</dbReference>
<dbReference type="SUPFAM" id="SSF52540">
    <property type="entry name" value="P-loop containing nucleoside triphosphate hydrolases"/>
    <property type="match status" value="1"/>
</dbReference>
<keyword evidence="7 8" id="KW-0539">Nucleus</keyword>
<dbReference type="GO" id="GO:0051731">
    <property type="term" value="F:polynucleotide 5'-hydroxyl-kinase activity"/>
    <property type="evidence" value="ECO:0007669"/>
    <property type="project" value="InterPro"/>
</dbReference>
<evidence type="ECO:0000256" key="6">
    <source>
        <dbReference type="ARBA" id="ARBA00022840"/>
    </source>
</evidence>
<feature type="domain" description="Clp1 C-terminal" evidence="9">
    <location>
        <begin position="345"/>
        <end position="458"/>
    </location>
</feature>
<evidence type="ECO:0000256" key="1">
    <source>
        <dbReference type="ARBA" id="ARBA00004123"/>
    </source>
</evidence>
<dbReference type="GO" id="GO:0005849">
    <property type="term" value="C:mRNA cleavage factor complex"/>
    <property type="evidence" value="ECO:0007669"/>
    <property type="project" value="UniProtKB-UniRule"/>
</dbReference>
<dbReference type="PANTHER" id="PTHR12755">
    <property type="entry name" value="CLEAVAGE/POLYADENYLATION FACTOR IA SUBUNIT CLP1P"/>
    <property type="match status" value="1"/>
</dbReference>
<feature type="domain" description="Clp1 N-terminal" evidence="10">
    <location>
        <begin position="15"/>
        <end position="104"/>
    </location>
</feature>
<evidence type="ECO:0000313" key="13">
    <source>
        <dbReference type="Proteomes" id="UP000613177"/>
    </source>
</evidence>
<evidence type="ECO:0000313" key="12">
    <source>
        <dbReference type="EMBL" id="KAG2230196.1"/>
    </source>
</evidence>
<dbReference type="FunFam" id="2.40.30.330:FF:000002">
    <property type="entry name" value="Protein CLP1 homolog"/>
    <property type="match status" value="1"/>
</dbReference>
<comment type="subcellular location">
    <subcellularLocation>
        <location evidence="1 8">Nucleus</location>
    </subcellularLocation>
</comment>
<dbReference type="GO" id="GO:0005524">
    <property type="term" value="F:ATP binding"/>
    <property type="evidence" value="ECO:0007669"/>
    <property type="project" value="UniProtKB-UniRule"/>
</dbReference>
<organism evidence="12 13">
    <name type="scientific">Thamnidium elegans</name>
    <dbReference type="NCBI Taxonomy" id="101142"/>
    <lineage>
        <taxon>Eukaryota</taxon>
        <taxon>Fungi</taxon>
        <taxon>Fungi incertae sedis</taxon>
        <taxon>Mucoromycota</taxon>
        <taxon>Mucoromycotina</taxon>
        <taxon>Mucoromycetes</taxon>
        <taxon>Mucorales</taxon>
        <taxon>Mucorineae</taxon>
        <taxon>Mucoraceae</taxon>
        <taxon>Thamnidium</taxon>
    </lineage>
</organism>
<dbReference type="Gene3D" id="2.40.30.330">
    <property type="entry name" value="Pre-mRNA cleavage complex subunit Clp1, C-terminal domain"/>
    <property type="match status" value="1"/>
</dbReference>
<dbReference type="Gene3D" id="3.40.50.300">
    <property type="entry name" value="P-loop containing nucleotide triphosphate hydrolases"/>
    <property type="match status" value="1"/>
</dbReference>
<dbReference type="InterPro" id="IPR038238">
    <property type="entry name" value="Clp1_C_sf"/>
</dbReference>
<reference evidence="12" key="1">
    <citation type="submission" date="2021-01" db="EMBL/GenBank/DDBJ databases">
        <title>Metabolic potential, ecology and presence of endohyphal bacteria is reflected in genomic diversity of Mucoromycotina.</title>
        <authorList>
            <person name="Muszewska A."/>
            <person name="Okrasinska A."/>
            <person name="Steczkiewicz K."/>
            <person name="Drgas O."/>
            <person name="Orlowska M."/>
            <person name="Perlinska-Lenart U."/>
            <person name="Aleksandrzak-Piekarczyk T."/>
            <person name="Szatraj K."/>
            <person name="Zielenkiewicz U."/>
            <person name="Pilsyk S."/>
            <person name="Malc E."/>
            <person name="Mieczkowski P."/>
            <person name="Kruszewska J.S."/>
            <person name="Biernat P."/>
            <person name="Pawlowska J."/>
        </authorList>
    </citation>
    <scope>NUCLEOTIDE SEQUENCE</scope>
    <source>
        <strain evidence="12">WA0000018081</strain>
    </source>
</reference>
<dbReference type="AlphaFoldDB" id="A0A8H7VPP1"/>
<keyword evidence="13" id="KW-1185">Reference proteome</keyword>
<dbReference type="Pfam" id="PF16575">
    <property type="entry name" value="CLP1_P"/>
    <property type="match status" value="1"/>
</dbReference>
<evidence type="ECO:0000256" key="8">
    <source>
        <dbReference type="HAMAP-Rule" id="MF_03035"/>
    </source>
</evidence>
<proteinExistence type="inferred from homology"/>
<keyword evidence="6 8" id="KW-0067">ATP-binding</keyword>
<dbReference type="InterPro" id="IPR045116">
    <property type="entry name" value="Clp1/Grc3"/>
</dbReference>
<gene>
    <name evidence="8" type="primary">CLP1</name>
    <name evidence="12" type="ORF">INT48_000424</name>
</gene>
<feature type="binding site" evidence="8">
    <location>
        <position position="20"/>
    </location>
    <ligand>
        <name>ATP</name>
        <dbReference type="ChEBI" id="CHEBI:30616"/>
    </ligand>
</feature>
<evidence type="ECO:0000256" key="4">
    <source>
        <dbReference type="ARBA" id="ARBA00022664"/>
    </source>
</evidence>
<dbReference type="Pfam" id="PF16573">
    <property type="entry name" value="CLP1_N"/>
    <property type="match status" value="1"/>
</dbReference>
<dbReference type="InterPro" id="IPR038239">
    <property type="entry name" value="Clp1_N_sf"/>
</dbReference>
<accession>A0A8H7VPP1</accession>
<keyword evidence="4 8" id="KW-0507">mRNA processing</keyword>
<comment type="subunit">
    <text evidence="8">Component of a pre-mRNA cleavage factor complex. Interacts directly with PCF11.</text>
</comment>
<dbReference type="InterPro" id="IPR010655">
    <property type="entry name" value="Clp1_C"/>
</dbReference>
<dbReference type="Proteomes" id="UP000613177">
    <property type="component" value="Unassembled WGS sequence"/>
</dbReference>
<feature type="binding site" evidence="8">
    <location>
        <position position="59"/>
    </location>
    <ligand>
        <name>ATP</name>
        <dbReference type="ChEBI" id="CHEBI:30616"/>
    </ligand>
</feature>
<comment type="function">
    <text evidence="8">Required for endonucleolytic cleavage during polyadenylation-dependent pre-mRNA 3'-end formation.</text>
</comment>
<dbReference type="PANTHER" id="PTHR12755:SF6">
    <property type="entry name" value="POLYRIBONUCLEOTIDE 5'-HYDROXYL-KINASE CLP1"/>
    <property type="match status" value="1"/>
</dbReference>
<dbReference type="EMBL" id="JAEPRE010000217">
    <property type="protein sequence ID" value="KAG2230196.1"/>
    <property type="molecule type" value="Genomic_DNA"/>
</dbReference>
<evidence type="ECO:0000256" key="3">
    <source>
        <dbReference type="ARBA" id="ARBA00019824"/>
    </source>
</evidence>
<evidence type="ECO:0000256" key="2">
    <source>
        <dbReference type="ARBA" id="ARBA00018706"/>
    </source>
</evidence>
<evidence type="ECO:0000259" key="9">
    <source>
        <dbReference type="Pfam" id="PF06807"/>
    </source>
</evidence>
<evidence type="ECO:0000256" key="7">
    <source>
        <dbReference type="ARBA" id="ARBA00023242"/>
    </source>
</evidence>
<feature type="domain" description="Clp1 P-loop" evidence="11">
    <location>
        <begin position="118"/>
        <end position="339"/>
    </location>
</feature>
<dbReference type="Gene3D" id="2.60.120.1030">
    <property type="entry name" value="Clp1, DNA binding domain"/>
    <property type="match status" value="1"/>
</dbReference>
<name>A0A8H7VPP1_9FUNG</name>
<feature type="binding site" evidence="8">
    <location>
        <begin position="121"/>
        <end position="126"/>
    </location>
    <ligand>
        <name>ATP</name>
        <dbReference type="ChEBI" id="CHEBI:30616"/>
    </ligand>
</feature>